<accession>A0A5K3F5X3</accession>
<evidence type="ECO:0000256" key="10">
    <source>
        <dbReference type="PROSITE-ProRule" id="PRU00731"/>
    </source>
</evidence>
<evidence type="ECO:0000256" key="3">
    <source>
        <dbReference type="ARBA" id="ARBA00004496"/>
    </source>
</evidence>
<organism evidence="14">
    <name type="scientific">Mesocestoides corti</name>
    <name type="common">Flatworm</name>
    <dbReference type="NCBI Taxonomy" id="53468"/>
    <lineage>
        <taxon>Eukaryota</taxon>
        <taxon>Metazoa</taxon>
        <taxon>Spiralia</taxon>
        <taxon>Lophotrochozoa</taxon>
        <taxon>Platyhelminthes</taxon>
        <taxon>Cestoda</taxon>
        <taxon>Eucestoda</taxon>
        <taxon>Cyclophyllidea</taxon>
        <taxon>Mesocestoididae</taxon>
        <taxon>Mesocestoides</taxon>
    </lineage>
</organism>
<feature type="region of interest" description="Disordered" evidence="11">
    <location>
        <begin position="601"/>
        <end position="620"/>
    </location>
</feature>
<keyword evidence="8" id="KW-1015">Disulfide bond</keyword>
<dbReference type="AlphaFoldDB" id="A0A5K3F5X3"/>
<evidence type="ECO:0000256" key="2">
    <source>
        <dbReference type="ARBA" id="ARBA00001947"/>
    </source>
</evidence>
<dbReference type="InterPro" id="IPR036339">
    <property type="entry name" value="PUB-like_dom_sf"/>
</dbReference>
<evidence type="ECO:0000256" key="9">
    <source>
        <dbReference type="ARBA" id="ARBA00032901"/>
    </source>
</evidence>
<dbReference type="Gene3D" id="1.20.58.2190">
    <property type="match status" value="1"/>
</dbReference>
<evidence type="ECO:0000256" key="1">
    <source>
        <dbReference type="ARBA" id="ARBA00001650"/>
    </source>
</evidence>
<dbReference type="PROSITE" id="PS51352">
    <property type="entry name" value="THIOREDOXIN_2"/>
    <property type="match status" value="1"/>
</dbReference>
<dbReference type="GO" id="GO:0000224">
    <property type="term" value="F:peptide-N4-(N-acetyl-beta-glucosaminyl)asparagine amidase activity"/>
    <property type="evidence" value="ECO:0007669"/>
    <property type="project" value="UniProtKB-EC"/>
</dbReference>
<evidence type="ECO:0000259" key="12">
    <source>
        <dbReference type="PROSITE" id="PS51352"/>
    </source>
</evidence>
<dbReference type="Pfam" id="PF04721">
    <property type="entry name" value="PAW"/>
    <property type="match status" value="1"/>
</dbReference>
<dbReference type="InterPro" id="IPR002931">
    <property type="entry name" value="Transglutaminase-like"/>
</dbReference>
<dbReference type="Pfam" id="PF01841">
    <property type="entry name" value="Transglut_core"/>
    <property type="match status" value="1"/>
</dbReference>
<dbReference type="Pfam" id="PF00085">
    <property type="entry name" value="Thioredoxin"/>
    <property type="match status" value="1"/>
</dbReference>
<feature type="domain" description="Thioredoxin" evidence="12">
    <location>
        <begin position="1"/>
        <end position="120"/>
    </location>
</feature>
<dbReference type="SUPFAM" id="SSF54001">
    <property type="entry name" value="Cysteine proteinases"/>
    <property type="match status" value="1"/>
</dbReference>
<evidence type="ECO:0000256" key="7">
    <source>
        <dbReference type="ARBA" id="ARBA00022801"/>
    </source>
</evidence>
<dbReference type="InterPro" id="IPR038765">
    <property type="entry name" value="Papain-like_cys_pep_sf"/>
</dbReference>
<comment type="cofactor">
    <cofactor evidence="2">
        <name>Zn(2+)</name>
        <dbReference type="ChEBI" id="CHEBI:29105"/>
    </cofactor>
</comment>
<dbReference type="InterPro" id="IPR017937">
    <property type="entry name" value="Thioredoxin_CS"/>
</dbReference>
<evidence type="ECO:0000259" key="13">
    <source>
        <dbReference type="PROSITE" id="PS51398"/>
    </source>
</evidence>
<keyword evidence="6" id="KW-0963">Cytoplasm</keyword>
<dbReference type="InterPro" id="IPR006588">
    <property type="entry name" value="Peptide_N_glycanase_PAW_dom"/>
</dbReference>
<reference evidence="14" key="1">
    <citation type="submission" date="2019-11" db="UniProtKB">
        <authorList>
            <consortium name="WormBaseParasite"/>
        </authorList>
    </citation>
    <scope>IDENTIFICATION</scope>
</reference>
<proteinExistence type="inferred from homology"/>
<comment type="similarity">
    <text evidence="10">Belongs to the transglutaminase-like superfamily. PNGase family.</text>
</comment>
<sequence>MREIQSADEFDDLLSSAEEKLLVVDFFALWCGPCLQIAPFFEQLSSQYNSSDVVFVKVNVDECPELAQREGIRVLPTFKIYKERQCLGSATGGPILKLEELLDNLYLDDSVRELLNSPKDPLFRRARFKLLSVVGDALSCVSSGRDFELQLSDPVFENYFLVVPGCMQFLFNAGFRESSDSLILSAGCDRNQIEKLLRQLKGPPPPKIDPSQHSVLMRLESYRKQVSNYADLSVQKAARDVVPLNNLLEKAAKRSTSSSVRRLDLLQELLRWFKNDFFSWFSEPVCDECGSTMTMTRGTPTQQEIDEGDAGRVEVYTCPTSQAHPKKRFPRYNNPRKLLETREGRCGEWANCFCLILCSLRKFQDTEASWFPGVRFVVDFTDHVFCEVWLNDLDANSTDGRWVHVDPCEGLVDAPMVYELGWKKSLSYIFALTVPLPWMSATPPHETVDVCDIVWKYTADFMAVCSKRTEIRESLLAHYLAQTHKQAALAWHHADIDYEPFTLSAVVKELALMTRPLKKVDPEKHPEVFRGRQTGSVAWRTARGELGVEAGAPSEPADQWDGTGSAITPTPSELEQGCVYLRYNCASDTYARPYHECAKATSSEVPGPRRNSREPSHLSSTYKRGWDSLASRWKNIARKHERDWKMVYLAREEGRNTEEGVIEWLIDLSGTEYSVDEVTLFATMATFDDQTKVVFELCNDGVCKQVPPGSPPLSACADFAGAKQLRLSARLWTTEGNSSVDSCAWQKAQLFRQKATDQDTWPLEFKVSLKRDNTTKE</sequence>
<evidence type="ECO:0000256" key="4">
    <source>
        <dbReference type="ARBA" id="ARBA00012158"/>
    </source>
</evidence>
<dbReference type="InterPro" id="IPR036249">
    <property type="entry name" value="Thioredoxin-like_sf"/>
</dbReference>
<dbReference type="GO" id="GO:0005737">
    <property type="term" value="C:cytoplasm"/>
    <property type="evidence" value="ECO:0007669"/>
    <property type="project" value="UniProtKB-SubCell"/>
</dbReference>
<dbReference type="GO" id="GO:0006516">
    <property type="term" value="P:glycoprotein catabolic process"/>
    <property type="evidence" value="ECO:0007669"/>
    <property type="project" value="InterPro"/>
</dbReference>
<name>A0A5K3F5X3_MESCO</name>
<dbReference type="Gene3D" id="2.20.25.10">
    <property type="match status" value="1"/>
</dbReference>
<evidence type="ECO:0000256" key="8">
    <source>
        <dbReference type="ARBA" id="ARBA00023157"/>
    </source>
</evidence>
<dbReference type="Gene3D" id="3.40.30.10">
    <property type="entry name" value="Glutaredoxin"/>
    <property type="match status" value="1"/>
</dbReference>
<dbReference type="PANTHER" id="PTHR46115">
    <property type="entry name" value="THIOREDOXIN-LIKE PROTEIN 1"/>
    <property type="match status" value="1"/>
</dbReference>
<dbReference type="CDD" id="cd02947">
    <property type="entry name" value="TRX_family"/>
    <property type="match status" value="1"/>
</dbReference>
<dbReference type="SUPFAM" id="SSF143503">
    <property type="entry name" value="PUG domain-like"/>
    <property type="match status" value="1"/>
</dbReference>
<keyword evidence="7" id="KW-0378">Hydrolase</keyword>
<evidence type="ECO:0000313" key="14">
    <source>
        <dbReference type="WBParaSite" id="MCU_005782-RB"/>
    </source>
</evidence>
<evidence type="ECO:0000256" key="11">
    <source>
        <dbReference type="SAM" id="MobiDB-lite"/>
    </source>
</evidence>
<comment type="catalytic activity">
    <reaction evidence="1">
        <text>Hydrolysis of an N(4)-(acetyl-beta-D-glucosaminyl)asparagine residue in which the glucosamine residue may be further glycosylated, to yield a (substituted) N-acetyl-beta-D-glucosaminylamine and a peptide containing an aspartate residue.</text>
        <dbReference type="EC" id="3.5.1.52"/>
    </reaction>
</comment>
<dbReference type="InterPro" id="IPR008979">
    <property type="entry name" value="Galactose-bd-like_sf"/>
</dbReference>
<dbReference type="PROSITE" id="PS00194">
    <property type="entry name" value="THIOREDOXIN_1"/>
    <property type="match status" value="1"/>
</dbReference>
<dbReference type="InterPro" id="IPR013766">
    <property type="entry name" value="Thioredoxin_domain"/>
</dbReference>
<dbReference type="SUPFAM" id="SSF49785">
    <property type="entry name" value="Galactose-binding domain-like"/>
    <property type="match status" value="1"/>
</dbReference>
<dbReference type="PROSITE" id="PS51398">
    <property type="entry name" value="PAW"/>
    <property type="match status" value="1"/>
</dbReference>
<feature type="domain" description="PAW" evidence="13">
    <location>
        <begin position="528"/>
        <end position="774"/>
    </location>
</feature>
<dbReference type="InterPro" id="IPR038680">
    <property type="entry name" value="PAW_sf"/>
</dbReference>
<dbReference type="Gene3D" id="3.10.620.30">
    <property type="match status" value="1"/>
</dbReference>
<dbReference type="WBParaSite" id="MCU_005782-RB">
    <property type="protein sequence ID" value="MCU_005782-RB"/>
    <property type="gene ID" value="MCU_005782"/>
</dbReference>
<evidence type="ECO:0000256" key="5">
    <source>
        <dbReference type="ARBA" id="ARBA00018546"/>
    </source>
</evidence>
<dbReference type="Gene3D" id="2.60.120.1020">
    <property type="entry name" value="Peptide N glycanase, PAW domain"/>
    <property type="match status" value="1"/>
</dbReference>
<protein>
    <recommendedName>
        <fullName evidence="5">Peptide-N(4)-(N-acetyl-beta-glucosaminyl)asparagine amidase</fullName>
        <ecNumber evidence="4">3.5.1.52</ecNumber>
    </recommendedName>
    <alternativeName>
        <fullName evidence="9">Peptide:N-glycanase</fullName>
    </alternativeName>
</protein>
<comment type="subcellular location">
    <subcellularLocation>
        <location evidence="3">Cytoplasm</location>
    </subcellularLocation>
</comment>
<evidence type="ECO:0000256" key="6">
    <source>
        <dbReference type="ARBA" id="ARBA00022490"/>
    </source>
</evidence>
<dbReference type="SUPFAM" id="SSF52833">
    <property type="entry name" value="Thioredoxin-like"/>
    <property type="match status" value="1"/>
</dbReference>
<dbReference type="EC" id="3.5.1.52" evidence="4"/>